<reference evidence="1" key="1">
    <citation type="submission" date="2021-06" db="EMBL/GenBank/DDBJ databases">
        <authorList>
            <person name="Kallberg Y."/>
            <person name="Tangrot J."/>
            <person name="Rosling A."/>
        </authorList>
    </citation>
    <scope>NUCLEOTIDE SEQUENCE</scope>
    <source>
        <strain evidence="1">MA461A</strain>
    </source>
</reference>
<sequence length="381" mass="42603">MARLCAVCRIKEVYIENGYPTEFCSHNCRKAAVDRHLVEACIVCRIYPRVLLQTGTRSPYCGKNCQAKATAYGSGAPPTRYTTPTRPPIQQGFPRPVLVSSPVSTIQPGQVISVPPPLPVRQPVAPVNVNRPFPMNQGQYMSPMCVQCKVKPRWRDQNTGQLSLYCGKTCKDKATGLSRISQNYNAFPTTIASNGIPTQIGIQQQQATPLNLYQPSQLSPGVQPQSIPMNLHQQAPLTVQQAPLAVQQTTPFMNVHQQSTPVAGIQQQTTPVSVQQQAAAMNIQQRTSSLNAQQPINVHQQRNSVNIQQPTNVHQQRNSANFRQRPISQQSTQSKGSNRQRNSYQNGSYQDEMYQDNEYQDNDAEYQDDDAEYQDDEYQDN</sequence>
<dbReference type="Proteomes" id="UP000789920">
    <property type="component" value="Unassembled WGS sequence"/>
</dbReference>
<dbReference type="EMBL" id="CAJVQC010035618">
    <property type="protein sequence ID" value="CAG8759461.1"/>
    <property type="molecule type" value="Genomic_DNA"/>
</dbReference>
<proteinExistence type="predicted"/>
<keyword evidence="2" id="KW-1185">Reference proteome</keyword>
<accession>A0ACA9QRN3</accession>
<evidence type="ECO:0000313" key="2">
    <source>
        <dbReference type="Proteomes" id="UP000789920"/>
    </source>
</evidence>
<feature type="non-terminal residue" evidence="1">
    <location>
        <position position="1"/>
    </location>
</feature>
<name>A0ACA9QRN3_9GLOM</name>
<organism evidence="1 2">
    <name type="scientific">Racocetra persica</name>
    <dbReference type="NCBI Taxonomy" id="160502"/>
    <lineage>
        <taxon>Eukaryota</taxon>
        <taxon>Fungi</taxon>
        <taxon>Fungi incertae sedis</taxon>
        <taxon>Mucoromycota</taxon>
        <taxon>Glomeromycotina</taxon>
        <taxon>Glomeromycetes</taxon>
        <taxon>Diversisporales</taxon>
        <taxon>Gigasporaceae</taxon>
        <taxon>Racocetra</taxon>
    </lineage>
</organism>
<protein>
    <submittedName>
        <fullName evidence="1">28215_t:CDS:1</fullName>
    </submittedName>
</protein>
<evidence type="ECO:0000313" key="1">
    <source>
        <dbReference type="EMBL" id="CAG8759461.1"/>
    </source>
</evidence>
<comment type="caution">
    <text evidence="1">The sequence shown here is derived from an EMBL/GenBank/DDBJ whole genome shotgun (WGS) entry which is preliminary data.</text>
</comment>
<feature type="non-terminal residue" evidence="1">
    <location>
        <position position="381"/>
    </location>
</feature>
<gene>
    <name evidence="1" type="ORF">RPERSI_LOCUS15068</name>
</gene>